<evidence type="ECO:0000256" key="5">
    <source>
        <dbReference type="ARBA" id="ARBA00023002"/>
    </source>
</evidence>
<evidence type="ECO:0000256" key="3">
    <source>
        <dbReference type="ARBA" id="ARBA00022692"/>
    </source>
</evidence>
<accession>B5I9E9</accession>
<dbReference type="eggNOG" id="arCOG01537">
    <property type="taxonomic scope" value="Archaea"/>
</dbReference>
<dbReference type="GO" id="GO:0042773">
    <property type="term" value="P:ATP synthesis coupled electron transport"/>
    <property type="evidence" value="ECO:0007669"/>
    <property type="project" value="InterPro"/>
</dbReference>
<dbReference type="PRINTS" id="PR01437">
    <property type="entry name" value="NUOXDRDTASE4"/>
</dbReference>
<evidence type="ECO:0000313" key="8">
    <source>
        <dbReference type="EMBL" id="ADD08582.1"/>
    </source>
</evidence>
<feature type="domain" description="NADH:quinone oxidoreductase/Mrp antiporter transmembrane" evidence="7">
    <location>
        <begin position="95"/>
        <end position="381"/>
    </location>
</feature>
<name>B5I9E9_ACIB4</name>
<dbReference type="Proteomes" id="UP000001400">
    <property type="component" value="Chromosome"/>
</dbReference>
<comment type="subcellular location">
    <subcellularLocation>
        <location evidence="1">Cell membrane</location>
        <topology evidence="1">Multi-pass membrane protein</topology>
    </subcellularLocation>
</comment>
<dbReference type="GO" id="GO:0008137">
    <property type="term" value="F:NADH dehydrogenase (ubiquinone) activity"/>
    <property type="evidence" value="ECO:0007669"/>
    <property type="project" value="InterPro"/>
</dbReference>
<protein>
    <submittedName>
        <fullName evidence="8">NADH/Ubiquinone/plastoquinone (Complex I)</fullName>
    </submittedName>
</protein>
<dbReference type="GeneID" id="8827723"/>
<evidence type="ECO:0000256" key="2">
    <source>
        <dbReference type="ARBA" id="ARBA00022475"/>
    </source>
</evidence>
<dbReference type="KEGG" id="abi:Aboo_0773"/>
<evidence type="ECO:0000256" key="4">
    <source>
        <dbReference type="ARBA" id="ARBA00022989"/>
    </source>
</evidence>
<keyword evidence="2" id="KW-1003">Cell membrane</keyword>
<keyword evidence="6" id="KW-0472">Membrane</keyword>
<proteinExistence type="predicted"/>
<dbReference type="HOGENOM" id="CLU_007100_8_1_2"/>
<keyword evidence="9" id="KW-1185">Reference proteome</keyword>
<dbReference type="PANTHER" id="PTHR42682:SF3">
    <property type="entry name" value="FORMATE HYDROGENLYASE SUBUNIT 3-RELATED"/>
    <property type="match status" value="1"/>
</dbReference>
<dbReference type="InterPro" id="IPR003918">
    <property type="entry name" value="NADH_UbQ_OxRdtase"/>
</dbReference>
<dbReference type="InterPro" id="IPR001750">
    <property type="entry name" value="ND/Mrp_TM"/>
</dbReference>
<dbReference type="PANTHER" id="PTHR42682">
    <property type="entry name" value="HYDROGENASE-4 COMPONENT F"/>
    <property type="match status" value="1"/>
</dbReference>
<dbReference type="GO" id="GO:0005886">
    <property type="term" value="C:plasma membrane"/>
    <property type="evidence" value="ECO:0007669"/>
    <property type="project" value="UniProtKB-SubCell"/>
</dbReference>
<keyword evidence="3" id="KW-0812">Transmembrane</keyword>
<evidence type="ECO:0000256" key="1">
    <source>
        <dbReference type="ARBA" id="ARBA00004651"/>
    </source>
</evidence>
<dbReference type="OrthoDB" id="371891at2157"/>
<gene>
    <name evidence="8" type="ordered locus">Aboo_0773</name>
</gene>
<dbReference type="EMBL" id="CP001941">
    <property type="protein sequence ID" value="ADD08582.1"/>
    <property type="molecule type" value="Genomic_DNA"/>
</dbReference>
<dbReference type="STRING" id="439481.Aboo_0773"/>
<sequence>MNPILIVLSVYLLAGLLGFKFKMTSYLLTAIGSSLLLYFSFLGEIGNEISGYFIILSSIAWLFLSLYSVGYDKKSGLLASTFAFTTGAMTIILTSTNALSFLIGWEGMTIASFVSIYLHKDSKRAAYMFLAFGELSTLLILTGFAWASAESGSIIFSAWHALGNWSLIYLLLALGFMIKMAVVPFHIWLPEAHSKAPANMSSQLSAVMTLMGLFGMISFLQFGIPASWVGLVILIMGGITAIIGAFYAAVCDHVKKLPAYSTVENDGVLIAMTGALIVTYEVQQVIGGFILLALLFFAFAHTIAKSLLFAVAGHLEKSGGEYLGNKYSLTRWTALAGYLAAISLAGVPPLPGFIGEWAALESMFQSFYISDILVRLVTVVIGALVALTAGISIIAMSKFIVHGVERRERKNANLGDIGFGIGAGVLLLAGIFPQYIFSIISPTVMGITGISSKQYLGKLLGIPNGMLIISGKGFGVLSPTMIALFIAINFGIVYAAMRAKWKIRKVKPWSGGLRNEEYPTRGHSSILLLTQKWLFRTEEMKQRDMVHNSYLSISKFAVYSSERFRKALMPGNDRRYVLYILLTLLLIIFVAAYSF</sequence>
<dbReference type="RefSeq" id="WP_008081973.1">
    <property type="nucleotide sequence ID" value="NC_013926.1"/>
</dbReference>
<dbReference type="GO" id="GO:0016491">
    <property type="term" value="F:oxidoreductase activity"/>
    <property type="evidence" value="ECO:0007669"/>
    <property type="project" value="UniProtKB-KW"/>
</dbReference>
<keyword evidence="5" id="KW-0560">Oxidoreductase</keyword>
<dbReference type="NCBIfam" id="NF005046">
    <property type="entry name" value="PRK06459.1"/>
    <property type="match status" value="1"/>
</dbReference>
<evidence type="ECO:0000256" key="6">
    <source>
        <dbReference type="ARBA" id="ARBA00023136"/>
    </source>
</evidence>
<organism evidence="8 9">
    <name type="scientific">Aciduliprofundum boonei (strain DSM 19572 / T469)</name>
    <dbReference type="NCBI Taxonomy" id="439481"/>
    <lineage>
        <taxon>Archaea</taxon>
        <taxon>Methanobacteriati</taxon>
        <taxon>Thermoplasmatota</taxon>
        <taxon>DHVE2 group</taxon>
        <taxon>Candidatus Aciduliprofundum</taxon>
    </lineage>
</organism>
<dbReference type="AlphaFoldDB" id="B5I9E9"/>
<reference evidence="8" key="1">
    <citation type="submission" date="2010-02" db="EMBL/GenBank/DDBJ databases">
        <title>Complete sequence of Aciduliprofundum boonei T469.</title>
        <authorList>
            <consortium name="US DOE Joint Genome Institute"/>
            <person name="Lucas S."/>
            <person name="Copeland A."/>
            <person name="Lapidus A."/>
            <person name="Cheng J.-F."/>
            <person name="Bruce D."/>
            <person name="Goodwin L."/>
            <person name="Pitluck S."/>
            <person name="Saunders E."/>
            <person name="Detter J.C."/>
            <person name="Han C."/>
            <person name="Tapia R."/>
            <person name="Land M."/>
            <person name="Hauser L."/>
            <person name="Kyrpides N."/>
            <person name="Mikhailova N."/>
            <person name="Flores G."/>
            <person name="Reysenbach A.-L."/>
            <person name="Woyke T."/>
        </authorList>
    </citation>
    <scope>NUCLEOTIDE SEQUENCE</scope>
    <source>
        <strain evidence="8">T469</strain>
    </source>
</reference>
<evidence type="ECO:0000259" key="7">
    <source>
        <dbReference type="Pfam" id="PF00361"/>
    </source>
</evidence>
<dbReference type="InterPro" id="IPR052175">
    <property type="entry name" value="ComplexI-like_HydComp"/>
</dbReference>
<evidence type="ECO:0000313" key="9">
    <source>
        <dbReference type="Proteomes" id="UP000001400"/>
    </source>
</evidence>
<dbReference type="Pfam" id="PF00361">
    <property type="entry name" value="Proton_antipo_M"/>
    <property type="match status" value="1"/>
</dbReference>
<keyword evidence="4" id="KW-1133">Transmembrane helix</keyword>